<accession>A0ABD3GRT5</accession>
<evidence type="ECO:0000313" key="2">
    <source>
        <dbReference type="EMBL" id="KAL3681883.1"/>
    </source>
</evidence>
<reference evidence="2 3" key="1">
    <citation type="submission" date="2024-09" db="EMBL/GenBank/DDBJ databases">
        <title>Chromosome-scale assembly of Riccia sorocarpa.</title>
        <authorList>
            <person name="Paukszto L."/>
        </authorList>
    </citation>
    <scope>NUCLEOTIDE SEQUENCE [LARGE SCALE GENOMIC DNA]</scope>
    <source>
        <strain evidence="2">LP-2024</strain>
        <tissue evidence="2">Aerial parts of the thallus</tissue>
    </source>
</reference>
<comment type="caution">
    <text evidence="2">The sequence shown here is derived from an EMBL/GenBank/DDBJ whole genome shotgun (WGS) entry which is preliminary data.</text>
</comment>
<feature type="compositionally biased region" description="Basic and acidic residues" evidence="1">
    <location>
        <begin position="31"/>
        <end position="52"/>
    </location>
</feature>
<dbReference type="AlphaFoldDB" id="A0ABD3GRT5"/>
<proteinExistence type="predicted"/>
<dbReference type="EMBL" id="JBJQOH010000007">
    <property type="protein sequence ID" value="KAL3681883.1"/>
    <property type="molecule type" value="Genomic_DNA"/>
</dbReference>
<feature type="compositionally biased region" description="Basic and acidic residues" evidence="1">
    <location>
        <begin position="1"/>
        <end position="12"/>
    </location>
</feature>
<sequence>MKTLARDTDRQTTHRLWRHSKRQRRPKRSSRKETPAHRQERKLPPKPAEPKVRKPLRVPKKTFDVSSTVGIPNTDIRGETFNKMISRLRAEQIWRACTTPQSVEVADVDNILFGIDTPARYFEAPTIVKAESNDSEPPVEVEEVALPAEDETTPIPLVNLERTEGSGADLEQVQEAVLDAGFAVDRKTTKEMESNDVLSECIRLWM</sequence>
<name>A0ABD3GRT5_9MARC</name>
<keyword evidence="3" id="KW-1185">Reference proteome</keyword>
<protein>
    <submittedName>
        <fullName evidence="2">Uncharacterized protein</fullName>
    </submittedName>
</protein>
<gene>
    <name evidence="2" type="ORF">R1sor_024839</name>
</gene>
<evidence type="ECO:0000313" key="3">
    <source>
        <dbReference type="Proteomes" id="UP001633002"/>
    </source>
</evidence>
<feature type="compositionally biased region" description="Basic residues" evidence="1">
    <location>
        <begin position="13"/>
        <end position="30"/>
    </location>
</feature>
<dbReference type="Proteomes" id="UP001633002">
    <property type="component" value="Unassembled WGS sequence"/>
</dbReference>
<organism evidence="2 3">
    <name type="scientific">Riccia sorocarpa</name>
    <dbReference type="NCBI Taxonomy" id="122646"/>
    <lineage>
        <taxon>Eukaryota</taxon>
        <taxon>Viridiplantae</taxon>
        <taxon>Streptophyta</taxon>
        <taxon>Embryophyta</taxon>
        <taxon>Marchantiophyta</taxon>
        <taxon>Marchantiopsida</taxon>
        <taxon>Marchantiidae</taxon>
        <taxon>Marchantiales</taxon>
        <taxon>Ricciaceae</taxon>
        <taxon>Riccia</taxon>
    </lineage>
</organism>
<evidence type="ECO:0000256" key="1">
    <source>
        <dbReference type="SAM" id="MobiDB-lite"/>
    </source>
</evidence>
<feature type="region of interest" description="Disordered" evidence="1">
    <location>
        <begin position="1"/>
        <end position="56"/>
    </location>
</feature>